<feature type="transmembrane region" description="Helical" evidence="1">
    <location>
        <begin position="79"/>
        <end position="99"/>
    </location>
</feature>
<reference evidence="3 4" key="1">
    <citation type="submission" date="2014-11" db="EMBL/GenBank/DDBJ databases">
        <title>Draft Genome Sequence of Vibrio piscirenalis strains CECT 8603T and CECT 8604, two marine Gammaproteobacterium isolated from cultured gilthead sea bream (Sparus aurata).</title>
        <authorList>
            <person name="Arahal D.R."/>
            <person name="Rodrigo-Torres L."/>
            <person name="Lucena T."/>
            <person name="Pujalte M.J."/>
        </authorList>
    </citation>
    <scope>NUCLEOTIDE SEQUENCE [LARGE SCALE GENOMIC DNA]</scope>
    <source>
        <strain evidence="3 4">DCR 1-4-2</strain>
    </source>
</reference>
<dbReference type="OrthoDB" id="1631120at2"/>
<dbReference type="AlphaFoldDB" id="A0A0C2N9M1"/>
<dbReference type="InterPro" id="IPR007896">
    <property type="entry name" value="BTP_bacteria"/>
</dbReference>
<dbReference type="InterPro" id="IPR058208">
    <property type="entry name" value="PACE"/>
</dbReference>
<accession>A0A0C2NEW8</accession>
<keyword evidence="1" id="KW-1133">Transmembrane helix</keyword>
<feature type="transmembrane region" description="Helical" evidence="1">
    <location>
        <begin position="105"/>
        <end position="126"/>
    </location>
</feature>
<dbReference type="Proteomes" id="UP000031672">
    <property type="component" value="Unassembled WGS sequence"/>
</dbReference>
<dbReference type="RefSeq" id="WP_040992296.1">
    <property type="nucleotide sequence ID" value="NZ_JBFRUC010000007.1"/>
</dbReference>
<feature type="domain" description="Chlorhexidine efflux transporter" evidence="2">
    <location>
        <begin position="69"/>
        <end position="131"/>
    </location>
</feature>
<feature type="transmembrane region" description="Helical" evidence="1">
    <location>
        <begin position="7"/>
        <end position="28"/>
    </location>
</feature>
<dbReference type="NCBIfam" id="NF033664">
    <property type="entry name" value="PACE_transport"/>
    <property type="match status" value="1"/>
</dbReference>
<proteinExistence type="predicted"/>
<dbReference type="STRING" id="1461322.OJ16_16290"/>
<name>A0A0C2N9M1_9VIBR</name>
<keyword evidence="1" id="KW-0472">Membrane</keyword>
<sequence>MGRLERIFHAITFEVLAVSLSIIGLAIFTDHNIHHLSGTMIVVATIAMIWNVVFNWVFDKFVPGQKEKRTLKTRINHVLLFEAGLLFFTVPVMAFILKVGLWEAFVMDIGVTIFITIYAFVFNLTYDHLRAYIVAKRSPMLAN</sequence>
<dbReference type="EMBL" id="JTKH01000024">
    <property type="protein sequence ID" value="KII76356.1"/>
    <property type="molecule type" value="Genomic_DNA"/>
</dbReference>
<keyword evidence="4" id="KW-1185">Reference proteome</keyword>
<keyword evidence="1" id="KW-0812">Transmembrane</keyword>
<accession>A0A0C2N9M1</accession>
<protein>
    <submittedName>
        <fullName evidence="3">Membrane protein</fullName>
    </submittedName>
</protein>
<feature type="domain" description="Chlorhexidine efflux transporter" evidence="2">
    <location>
        <begin position="3"/>
        <end position="62"/>
    </location>
</feature>
<evidence type="ECO:0000256" key="1">
    <source>
        <dbReference type="SAM" id="Phobius"/>
    </source>
</evidence>
<evidence type="ECO:0000313" key="3">
    <source>
        <dbReference type="EMBL" id="KII76356.1"/>
    </source>
</evidence>
<comment type="caution">
    <text evidence="3">The sequence shown here is derived from an EMBL/GenBank/DDBJ whole genome shotgun (WGS) entry which is preliminary data.</text>
</comment>
<evidence type="ECO:0000313" key="4">
    <source>
        <dbReference type="Proteomes" id="UP000031672"/>
    </source>
</evidence>
<feature type="transmembrane region" description="Helical" evidence="1">
    <location>
        <begin position="40"/>
        <end position="58"/>
    </location>
</feature>
<organism evidence="3 4">
    <name type="scientific">Vibrio renipiscarius</name>
    <dbReference type="NCBI Taxonomy" id="1461322"/>
    <lineage>
        <taxon>Bacteria</taxon>
        <taxon>Pseudomonadati</taxon>
        <taxon>Pseudomonadota</taxon>
        <taxon>Gammaproteobacteria</taxon>
        <taxon>Vibrionales</taxon>
        <taxon>Vibrionaceae</taxon>
        <taxon>Vibrio</taxon>
    </lineage>
</organism>
<dbReference type="Pfam" id="PF05232">
    <property type="entry name" value="BTP"/>
    <property type="match status" value="2"/>
</dbReference>
<evidence type="ECO:0000259" key="2">
    <source>
        <dbReference type="Pfam" id="PF05232"/>
    </source>
</evidence>
<gene>
    <name evidence="3" type="ORF">OJ16_16290</name>
</gene>